<dbReference type="AlphaFoldDB" id="A0A0P6XA15"/>
<name>A0A0P6XA15_9CHLR</name>
<feature type="transmembrane region" description="Helical" evidence="1">
    <location>
        <begin position="208"/>
        <end position="227"/>
    </location>
</feature>
<feature type="transmembrane region" description="Helical" evidence="1">
    <location>
        <begin position="168"/>
        <end position="201"/>
    </location>
</feature>
<feature type="transmembrane region" description="Helical" evidence="1">
    <location>
        <begin position="94"/>
        <end position="114"/>
    </location>
</feature>
<dbReference type="STRING" id="1134406.ADN00_15980"/>
<reference evidence="2 3" key="1">
    <citation type="submission" date="2015-07" db="EMBL/GenBank/DDBJ databases">
        <title>Genome sequence of Ornatilinea apprima DSM 23815.</title>
        <authorList>
            <person name="Hemp J."/>
            <person name="Ward L.M."/>
            <person name="Pace L.A."/>
            <person name="Fischer W.W."/>
        </authorList>
    </citation>
    <scope>NUCLEOTIDE SEQUENCE [LARGE SCALE GENOMIC DNA]</scope>
    <source>
        <strain evidence="2 3">P3M-1</strain>
    </source>
</reference>
<sequence length="628" mass="71204">MMKLISQIKIFFRDHPRLLNGLVVLAFLLYGIQSVYFAYTLDVTMDEGTYLMKGVLFWRGDYTPFQDYGPWMNKMPLAFLVPGAAQMIFHPGLLTGRLFSVCLNVWMLLGLWLVTRRLAGKGWAALMVWALALNSGGIAVYSTATSQVQVAALLAWSLAAGLGKDRKLWQILAGAALACLVVLIRQNMLPLIPIFILYAFWQQGKKPGWLSLLVSIVIFGGVHLYYWPNIMRIWAPWMPAGLTRLILGEEFLIGAVSQNVHPVDFGFWTRAYAFFESYRIHAFLLVGLLIAAVYWPKRSQWKDDVRYKDAVFLGVFFGITWAAHLWASVLQDACVFCYSGYISFFSPAGLLFVALVFDSAPRKAPRWKEALGWLAMAFVFAGFGYAGYRDLFHWVPHLQVPRMRDLRFLPGTLELWRLLSNKYNWSFDLLERLLPALWMLGIGLIVLGLSAVIYHVYRKKTGESSLTWLFSVLSLILLVILSIFPIPGGGRNQVVCGENVIASHEQVGRYLAERVEPGSLVYWENDVSPLPLLSIPGVRIFPAQLDHDFNRLKGGNTDLLHRYGYWNDELAWQWSQQADYLLVADRMLGALEDNGQITAEFRQIGITPKVANCRPNSSIHIFARVDQP</sequence>
<dbReference type="EMBL" id="LGCL01000040">
    <property type="protein sequence ID" value="KPL71997.1"/>
    <property type="molecule type" value="Genomic_DNA"/>
</dbReference>
<organism evidence="2 3">
    <name type="scientific">Ornatilinea apprima</name>
    <dbReference type="NCBI Taxonomy" id="1134406"/>
    <lineage>
        <taxon>Bacteria</taxon>
        <taxon>Bacillati</taxon>
        <taxon>Chloroflexota</taxon>
        <taxon>Anaerolineae</taxon>
        <taxon>Anaerolineales</taxon>
        <taxon>Anaerolineaceae</taxon>
        <taxon>Ornatilinea</taxon>
    </lineage>
</organism>
<dbReference type="RefSeq" id="WP_075064040.1">
    <property type="nucleotide sequence ID" value="NZ_LGCL01000040.1"/>
</dbReference>
<keyword evidence="1" id="KW-0472">Membrane</keyword>
<dbReference type="Proteomes" id="UP000050417">
    <property type="component" value="Unassembled WGS sequence"/>
</dbReference>
<evidence type="ECO:0008006" key="4">
    <source>
        <dbReference type="Google" id="ProtNLM"/>
    </source>
</evidence>
<comment type="caution">
    <text evidence="2">The sequence shown here is derived from an EMBL/GenBank/DDBJ whole genome shotgun (WGS) entry which is preliminary data.</text>
</comment>
<feature type="transmembrane region" description="Helical" evidence="1">
    <location>
        <begin position="370"/>
        <end position="388"/>
    </location>
</feature>
<protein>
    <recommendedName>
        <fullName evidence="4">Glycosyltransferase RgtA/B/C/D-like domain-containing protein</fullName>
    </recommendedName>
</protein>
<feature type="transmembrane region" description="Helical" evidence="1">
    <location>
        <begin position="338"/>
        <end position="358"/>
    </location>
</feature>
<proteinExistence type="predicted"/>
<feature type="transmembrane region" description="Helical" evidence="1">
    <location>
        <begin position="21"/>
        <end position="39"/>
    </location>
</feature>
<feature type="transmembrane region" description="Helical" evidence="1">
    <location>
        <begin position="433"/>
        <end position="454"/>
    </location>
</feature>
<evidence type="ECO:0000313" key="3">
    <source>
        <dbReference type="Proteomes" id="UP000050417"/>
    </source>
</evidence>
<feature type="transmembrane region" description="Helical" evidence="1">
    <location>
        <begin position="466"/>
        <end position="486"/>
    </location>
</feature>
<accession>A0A0P6XA15</accession>
<keyword evidence="1" id="KW-0812">Transmembrane</keyword>
<dbReference type="OrthoDB" id="166970at2"/>
<gene>
    <name evidence="2" type="ORF">ADN00_15980</name>
</gene>
<feature type="transmembrane region" description="Helical" evidence="1">
    <location>
        <begin position="278"/>
        <end position="295"/>
    </location>
</feature>
<feature type="transmembrane region" description="Helical" evidence="1">
    <location>
        <begin position="307"/>
        <end position="326"/>
    </location>
</feature>
<keyword evidence="1" id="KW-1133">Transmembrane helix</keyword>
<feature type="transmembrane region" description="Helical" evidence="1">
    <location>
        <begin position="126"/>
        <end position="156"/>
    </location>
</feature>
<keyword evidence="3" id="KW-1185">Reference proteome</keyword>
<evidence type="ECO:0000256" key="1">
    <source>
        <dbReference type="SAM" id="Phobius"/>
    </source>
</evidence>
<evidence type="ECO:0000313" key="2">
    <source>
        <dbReference type="EMBL" id="KPL71997.1"/>
    </source>
</evidence>